<dbReference type="PANTHER" id="PTHR43792">
    <property type="entry name" value="GNAT FAMILY, PUTATIVE (AFU_ORTHOLOGUE AFUA_3G00765)-RELATED-RELATED"/>
    <property type="match status" value="1"/>
</dbReference>
<name>A0A370K6U2_9GAMM</name>
<evidence type="ECO:0000313" key="2">
    <source>
        <dbReference type="EMBL" id="RDI98177.1"/>
    </source>
</evidence>
<organism evidence="2 3">
    <name type="scientific">Dyella solisilvae</name>
    <dbReference type="NCBI Taxonomy" id="1920168"/>
    <lineage>
        <taxon>Bacteria</taxon>
        <taxon>Pseudomonadati</taxon>
        <taxon>Pseudomonadota</taxon>
        <taxon>Gammaproteobacteria</taxon>
        <taxon>Lysobacterales</taxon>
        <taxon>Rhodanobacteraceae</taxon>
        <taxon>Dyella</taxon>
    </lineage>
</organism>
<gene>
    <name evidence="2" type="ORF">DVT68_13955</name>
</gene>
<dbReference type="InterPro" id="IPR000182">
    <property type="entry name" value="GNAT_dom"/>
</dbReference>
<protein>
    <submittedName>
        <fullName evidence="2">N-acetyltransferase</fullName>
    </submittedName>
</protein>
<keyword evidence="2" id="KW-0808">Transferase</keyword>
<dbReference type="Gene3D" id="3.40.630.30">
    <property type="match status" value="1"/>
</dbReference>
<sequence length="188" mass="21232">MELETPRLRLDALRLDDAPVLYGYRSDPEVGRYQNWRPASQAEVERFIRRQAAITSPAPEQWMQRAIRLRADGTLVGDLAFCVSADGQAEFGVTLATQRQGQGYAREALRGLFGFLFNHLDVHRVHASIDPRNASSMAMVLALGLRQEAHFRESLRFHGEWVDDAVFAMLAREWRAMDATDTGDAATR</sequence>
<dbReference type="GO" id="GO:0016747">
    <property type="term" value="F:acyltransferase activity, transferring groups other than amino-acyl groups"/>
    <property type="evidence" value="ECO:0007669"/>
    <property type="project" value="InterPro"/>
</dbReference>
<dbReference type="Proteomes" id="UP000254711">
    <property type="component" value="Unassembled WGS sequence"/>
</dbReference>
<dbReference type="Pfam" id="PF13302">
    <property type="entry name" value="Acetyltransf_3"/>
    <property type="match status" value="1"/>
</dbReference>
<proteinExistence type="predicted"/>
<dbReference type="PANTHER" id="PTHR43792:SF1">
    <property type="entry name" value="N-ACETYLTRANSFERASE DOMAIN-CONTAINING PROTEIN"/>
    <property type="match status" value="1"/>
</dbReference>
<dbReference type="AlphaFoldDB" id="A0A370K6U2"/>
<evidence type="ECO:0000313" key="3">
    <source>
        <dbReference type="Proteomes" id="UP000254711"/>
    </source>
</evidence>
<dbReference type="RefSeq" id="WP_114825695.1">
    <property type="nucleotide sequence ID" value="NZ_QQSY01000003.1"/>
</dbReference>
<dbReference type="OrthoDB" id="9801656at2"/>
<evidence type="ECO:0000259" key="1">
    <source>
        <dbReference type="Pfam" id="PF13302"/>
    </source>
</evidence>
<dbReference type="InterPro" id="IPR016181">
    <property type="entry name" value="Acyl_CoA_acyltransferase"/>
</dbReference>
<dbReference type="SUPFAM" id="SSF55729">
    <property type="entry name" value="Acyl-CoA N-acyltransferases (Nat)"/>
    <property type="match status" value="1"/>
</dbReference>
<dbReference type="InterPro" id="IPR051531">
    <property type="entry name" value="N-acetyltransferase"/>
</dbReference>
<dbReference type="EMBL" id="QQSY01000003">
    <property type="protein sequence ID" value="RDI98177.1"/>
    <property type="molecule type" value="Genomic_DNA"/>
</dbReference>
<keyword evidence="3" id="KW-1185">Reference proteome</keyword>
<feature type="domain" description="N-acetyltransferase" evidence="1">
    <location>
        <begin position="7"/>
        <end position="145"/>
    </location>
</feature>
<reference evidence="2 3" key="1">
    <citation type="submission" date="2018-07" db="EMBL/GenBank/DDBJ databases">
        <title>Dyella solisilvae sp. nov., isolated from the pine and broad-leaved mixed forest soil.</title>
        <authorList>
            <person name="Gao Z."/>
            <person name="Qiu L."/>
        </authorList>
    </citation>
    <scope>NUCLEOTIDE SEQUENCE [LARGE SCALE GENOMIC DNA]</scope>
    <source>
        <strain evidence="2 3">DHG54</strain>
    </source>
</reference>
<comment type="caution">
    <text evidence="2">The sequence shown here is derived from an EMBL/GenBank/DDBJ whole genome shotgun (WGS) entry which is preliminary data.</text>
</comment>
<accession>A0A370K6U2</accession>